<name>A0A1F4VG74_UNCKA</name>
<comment type="caution">
    <text evidence="1">The sequence shown here is derived from an EMBL/GenBank/DDBJ whole genome shotgun (WGS) entry which is preliminary data.</text>
</comment>
<gene>
    <name evidence="1" type="ORF">A3H26_03200</name>
</gene>
<evidence type="ECO:0000313" key="1">
    <source>
        <dbReference type="EMBL" id="OGC56194.1"/>
    </source>
</evidence>
<sequence>MAWDFSLFMRPHIKFKLNKSLDIKMAEAFLDFKCGGVDFSRGIMNVHPKLKILKSVKNKRKRKKIIKAHFDNFYKKHGGYLKNKAAEFNTEWKTVESKFLSETNKIFKGYHFHKGKYIGYLSIIDCNPRFIKDKTFQIFYFHPSGARYVVAHELLHFIFYDYAINKFPKIFKKLDTENGIFWDLAEIFNTTILSVSEFKKIHGQKNAPPYPEHKKYIPQITAFWKKTQDIDEWLLKSYEYLMTNKNTLSL</sequence>
<protein>
    <submittedName>
        <fullName evidence="1">Uncharacterized protein</fullName>
    </submittedName>
</protein>
<reference evidence="1 2" key="1">
    <citation type="journal article" date="2016" name="Nat. Commun.">
        <title>Thousands of microbial genomes shed light on interconnected biogeochemical processes in an aquifer system.</title>
        <authorList>
            <person name="Anantharaman K."/>
            <person name="Brown C.T."/>
            <person name="Hug L.A."/>
            <person name="Sharon I."/>
            <person name="Castelle C.J."/>
            <person name="Probst A.J."/>
            <person name="Thomas B.C."/>
            <person name="Singh A."/>
            <person name="Wilkins M.J."/>
            <person name="Karaoz U."/>
            <person name="Brodie E.L."/>
            <person name="Williams K.H."/>
            <person name="Hubbard S.S."/>
            <person name="Banfield J.F."/>
        </authorList>
    </citation>
    <scope>NUCLEOTIDE SEQUENCE [LARGE SCALE GENOMIC DNA]</scope>
</reference>
<evidence type="ECO:0000313" key="2">
    <source>
        <dbReference type="Proteomes" id="UP000177763"/>
    </source>
</evidence>
<dbReference type="Proteomes" id="UP000177763">
    <property type="component" value="Unassembled WGS sequence"/>
</dbReference>
<dbReference type="EMBL" id="MEVN01000045">
    <property type="protein sequence ID" value="OGC56194.1"/>
    <property type="molecule type" value="Genomic_DNA"/>
</dbReference>
<proteinExistence type="predicted"/>
<organism evidence="1 2">
    <name type="scientific">candidate division WWE3 bacterium RIFCSPLOWO2_12_FULL_36_10</name>
    <dbReference type="NCBI Taxonomy" id="1802630"/>
    <lineage>
        <taxon>Bacteria</taxon>
        <taxon>Katanobacteria</taxon>
    </lineage>
</organism>
<dbReference type="AlphaFoldDB" id="A0A1F4VG74"/>
<accession>A0A1F4VG74</accession>
<dbReference type="STRING" id="1802630.A3H26_03200"/>